<evidence type="ECO:0000313" key="7">
    <source>
        <dbReference type="Proteomes" id="UP000292958"/>
    </source>
</evidence>
<keyword evidence="2" id="KW-0378">Hydrolase</keyword>
<feature type="domain" description="Helicase ATP-binding" evidence="5">
    <location>
        <begin position="27"/>
        <end position="297"/>
    </location>
</feature>
<dbReference type="Pfam" id="PF13307">
    <property type="entry name" value="Helicase_C_2"/>
    <property type="match status" value="1"/>
</dbReference>
<dbReference type="InterPro" id="IPR006555">
    <property type="entry name" value="ATP-dep_Helicase_C"/>
</dbReference>
<dbReference type="InterPro" id="IPR027417">
    <property type="entry name" value="P-loop_NTPase"/>
</dbReference>
<dbReference type="GO" id="GO:0003678">
    <property type="term" value="F:DNA helicase activity"/>
    <property type="evidence" value="ECO:0007669"/>
    <property type="project" value="TreeGrafter"/>
</dbReference>
<evidence type="ECO:0000259" key="5">
    <source>
        <dbReference type="PROSITE" id="PS51193"/>
    </source>
</evidence>
<dbReference type="Proteomes" id="UP000292958">
    <property type="component" value="Unassembled WGS sequence"/>
</dbReference>
<dbReference type="InterPro" id="IPR014013">
    <property type="entry name" value="Helic_SF1/SF2_ATP-bd_DinG/Rad3"/>
</dbReference>
<comment type="similarity">
    <text evidence="4">Belongs to the helicase family. DinG subfamily.</text>
</comment>
<dbReference type="InterPro" id="IPR045028">
    <property type="entry name" value="DinG/Rad3-like"/>
</dbReference>
<evidence type="ECO:0000256" key="4">
    <source>
        <dbReference type="ARBA" id="ARBA00038058"/>
    </source>
</evidence>
<dbReference type="SUPFAM" id="SSF52540">
    <property type="entry name" value="P-loop containing nucleoside triphosphate hydrolases"/>
    <property type="match status" value="1"/>
</dbReference>
<keyword evidence="6" id="KW-0347">Helicase</keyword>
<dbReference type="EMBL" id="SHKW01000008">
    <property type="protein sequence ID" value="RZU28886.1"/>
    <property type="molecule type" value="Genomic_DNA"/>
</dbReference>
<gene>
    <name evidence="6" type="ORF">BDD14_6468</name>
</gene>
<proteinExistence type="inferred from homology"/>
<evidence type="ECO:0000313" key="6">
    <source>
        <dbReference type="EMBL" id="RZU28886.1"/>
    </source>
</evidence>
<dbReference type="OrthoDB" id="9803913at2"/>
<evidence type="ECO:0000256" key="3">
    <source>
        <dbReference type="ARBA" id="ARBA00022840"/>
    </source>
</evidence>
<comment type="caution">
    <text evidence="6">The sequence shown here is derived from an EMBL/GenBank/DDBJ whole genome shotgun (WGS) entry which is preliminary data.</text>
</comment>
<dbReference type="GO" id="GO:0003676">
    <property type="term" value="F:nucleic acid binding"/>
    <property type="evidence" value="ECO:0007669"/>
    <property type="project" value="InterPro"/>
</dbReference>
<dbReference type="PANTHER" id="PTHR11472">
    <property type="entry name" value="DNA REPAIR DEAD HELICASE RAD3/XP-D SUBFAMILY MEMBER"/>
    <property type="match status" value="1"/>
</dbReference>
<reference evidence="6 7" key="1">
    <citation type="submission" date="2019-02" db="EMBL/GenBank/DDBJ databases">
        <title>Genomic Encyclopedia of Archaeal and Bacterial Type Strains, Phase II (KMG-II): from individual species to whole genera.</title>
        <authorList>
            <person name="Goeker M."/>
        </authorList>
    </citation>
    <scope>NUCLEOTIDE SEQUENCE [LARGE SCALE GENOMIC DNA]</scope>
    <source>
        <strain evidence="6 7">DSM 18101</strain>
    </source>
</reference>
<dbReference type="Gene3D" id="3.40.50.300">
    <property type="entry name" value="P-loop containing nucleotide triphosphate hydrolases"/>
    <property type="match status" value="2"/>
</dbReference>
<keyword evidence="1" id="KW-0547">Nucleotide-binding</keyword>
<dbReference type="GO" id="GO:0006281">
    <property type="term" value="P:DNA repair"/>
    <property type="evidence" value="ECO:0007669"/>
    <property type="project" value="TreeGrafter"/>
</dbReference>
<accession>A0A4V2G1E4</accession>
<sequence length="661" mass="73963">MKRTGKTKWTEAMLPTVAEFFSPTGPLAHAGGLLFEYRPGQLQMALRVEKSLLEGPHLVVEAGTGTGKTLAYMYPSLRYSLLTGKRIIISTGTKGLQEQLFYKDVPFLESLLGPFDICYMKGRSNYLCRQKLYDIKPASLTPDENREYKVLVNWEKKTETGDRAEIPAFPEKSTLWPRVDARTDACIGKECASFERCFVSEMRSRAESSNLVIINHHLFFTDLAIKMKTEDASILPAAHAVVFDEAHELEHVASDCFGISVSNRRIGDLARDIRQAIVGTARANAIVQAAARMVDRFALLCTGLPGKVEPSRVVFGSRSKFLQEYDETYEGVLSSMKYLHLELSNLEDLEGAESLVSRTSQLYGELRYLLESKEENAVFWVERRLAGPGAQMNVFIQATPIDVAETLSSSIFERYNSVVLASATLAVQNGFSHVRRSLGITEADEMIVPSIFDYQKQALLYVPPDMPDPRDPSFFESAKKQVLELLKISKGRAFCLFTSYELMQKMHAALEGELPYPMLLHGTMTRKELLESFRTSKNAVLFGTSSFWQGIDVQGEQLSCVIIDRLPFSVPSDPILQARVKAIETRGGSGFFDYQVPKATIALKQGFGRLIRSTTDRGILAMLDPRIQHPGYGKMFTESLPPYRVTNEIEDLRTFMSGCAA</sequence>
<dbReference type="GO" id="GO:0016818">
    <property type="term" value="F:hydrolase activity, acting on acid anhydrides, in phosphorus-containing anhydrides"/>
    <property type="evidence" value="ECO:0007669"/>
    <property type="project" value="InterPro"/>
</dbReference>
<dbReference type="PROSITE" id="PS51193">
    <property type="entry name" value="HELICASE_ATP_BIND_2"/>
    <property type="match status" value="1"/>
</dbReference>
<name>A0A4V2G1E4_9BACT</name>
<dbReference type="SMART" id="SM00491">
    <property type="entry name" value="HELICc2"/>
    <property type="match status" value="1"/>
</dbReference>
<organism evidence="6 7">
    <name type="scientific">Edaphobacter modestus</name>
    <dbReference type="NCBI Taxonomy" id="388466"/>
    <lineage>
        <taxon>Bacteria</taxon>
        <taxon>Pseudomonadati</taxon>
        <taxon>Acidobacteriota</taxon>
        <taxon>Terriglobia</taxon>
        <taxon>Terriglobales</taxon>
        <taxon>Acidobacteriaceae</taxon>
        <taxon>Edaphobacter</taxon>
    </lineage>
</organism>
<dbReference type="AlphaFoldDB" id="A0A4V2G1E4"/>
<evidence type="ECO:0000256" key="1">
    <source>
        <dbReference type="ARBA" id="ARBA00022741"/>
    </source>
</evidence>
<dbReference type="Pfam" id="PF00270">
    <property type="entry name" value="DEAD"/>
    <property type="match status" value="1"/>
</dbReference>
<dbReference type="GO" id="GO:0005524">
    <property type="term" value="F:ATP binding"/>
    <property type="evidence" value="ECO:0007669"/>
    <property type="project" value="UniProtKB-KW"/>
</dbReference>
<dbReference type="PANTHER" id="PTHR11472:SF34">
    <property type="entry name" value="REGULATOR OF TELOMERE ELONGATION HELICASE 1"/>
    <property type="match status" value="1"/>
</dbReference>
<evidence type="ECO:0000256" key="2">
    <source>
        <dbReference type="ARBA" id="ARBA00022801"/>
    </source>
</evidence>
<protein>
    <submittedName>
        <fullName evidence="6">ATP-dependent DNA helicase DinG</fullName>
    </submittedName>
</protein>
<dbReference type="InterPro" id="IPR011545">
    <property type="entry name" value="DEAD/DEAH_box_helicase_dom"/>
</dbReference>
<keyword evidence="3" id="KW-0067">ATP-binding</keyword>
<keyword evidence="7" id="KW-1185">Reference proteome</keyword>